<organism evidence="3 4">
    <name type="scientific">Dysgonomonas hofstadii</name>
    <dbReference type="NCBI Taxonomy" id="637886"/>
    <lineage>
        <taxon>Bacteria</taxon>
        <taxon>Pseudomonadati</taxon>
        <taxon>Bacteroidota</taxon>
        <taxon>Bacteroidia</taxon>
        <taxon>Bacteroidales</taxon>
        <taxon>Dysgonomonadaceae</taxon>
        <taxon>Dysgonomonas</taxon>
    </lineage>
</organism>
<feature type="compositionally biased region" description="Low complexity" evidence="1">
    <location>
        <begin position="155"/>
        <end position="192"/>
    </location>
</feature>
<proteinExistence type="predicted"/>
<evidence type="ECO:0008006" key="5">
    <source>
        <dbReference type="Google" id="ProtNLM"/>
    </source>
</evidence>
<keyword evidence="2" id="KW-0732">Signal</keyword>
<evidence type="ECO:0000256" key="2">
    <source>
        <dbReference type="SAM" id="SignalP"/>
    </source>
</evidence>
<protein>
    <recommendedName>
        <fullName evidence="5">SPOR domain-containing protein</fullName>
    </recommendedName>
</protein>
<dbReference type="AlphaFoldDB" id="A0A840CPB1"/>
<keyword evidence="4" id="KW-1185">Reference proteome</keyword>
<feature type="signal peptide" evidence="2">
    <location>
        <begin position="1"/>
        <end position="22"/>
    </location>
</feature>
<gene>
    <name evidence="3" type="ORF">GGR21_003143</name>
</gene>
<evidence type="ECO:0000313" key="3">
    <source>
        <dbReference type="EMBL" id="MBB4037226.1"/>
    </source>
</evidence>
<sequence>MKISIYTTLLLAFIFIVMPCQSQTGKDKGYKSFYKSLNRHNGDIKLHDQKGIQAPDEIIDVITVAELDSVMKNMTAVTDIMQGGKSLLHPVITLELDRNSSASQALFGCDETLDRAPDYGKGTPEPKIPGIPMVKKTLASASTPAKTNVEVPALATSKPASNSTTPSPTAKPATKPADPAIASAASPKPAATSQFNNTWNLLRSVPVTLADEKDKALLKKYSVVVGTFKSQNNADFVKRTFNGLGERALVVKNGTGLFYTLLEGHDSNAGAIQQLEDFTKKYVEGQSKARRVSRYGISLDDLWILVHE</sequence>
<accession>A0A840CPB1</accession>
<dbReference type="EMBL" id="JACIEP010000012">
    <property type="protein sequence ID" value="MBB4037226.1"/>
    <property type="molecule type" value="Genomic_DNA"/>
</dbReference>
<comment type="caution">
    <text evidence="3">The sequence shown here is derived from an EMBL/GenBank/DDBJ whole genome shotgun (WGS) entry which is preliminary data.</text>
</comment>
<feature type="region of interest" description="Disordered" evidence="1">
    <location>
        <begin position="151"/>
        <end position="192"/>
    </location>
</feature>
<reference evidence="3 4" key="1">
    <citation type="submission" date="2020-08" db="EMBL/GenBank/DDBJ databases">
        <title>Genomic Encyclopedia of Type Strains, Phase IV (KMG-IV): sequencing the most valuable type-strain genomes for metagenomic binning, comparative biology and taxonomic classification.</title>
        <authorList>
            <person name="Goeker M."/>
        </authorList>
    </citation>
    <scope>NUCLEOTIDE SEQUENCE [LARGE SCALE GENOMIC DNA]</scope>
    <source>
        <strain evidence="3 4">DSM 104969</strain>
    </source>
</reference>
<feature type="chain" id="PRO_5032302425" description="SPOR domain-containing protein" evidence="2">
    <location>
        <begin position="23"/>
        <end position="308"/>
    </location>
</feature>
<dbReference type="RefSeq" id="WP_183308086.1">
    <property type="nucleotide sequence ID" value="NZ_JACIEP010000012.1"/>
</dbReference>
<dbReference type="Proteomes" id="UP000555103">
    <property type="component" value="Unassembled WGS sequence"/>
</dbReference>
<evidence type="ECO:0000313" key="4">
    <source>
        <dbReference type="Proteomes" id="UP000555103"/>
    </source>
</evidence>
<name>A0A840CPB1_9BACT</name>
<evidence type="ECO:0000256" key="1">
    <source>
        <dbReference type="SAM" id="MobiDB-lite"/>
    </source>
</evidence>